<dbReference type="Pfam" id="PF01113">
    <property type="entry name" value="DapB_N"/>
    <property type="match status" value="1"/>
</dbReference>
<dbReference type="SUPFAM" id="SSF51735">
    <property type="entry name" value="NAD(P)-binding Rossmann-fold domains"/>
    <property type="match status" value="1"/>
</dbReference>
<dbReference type="AlphaFoldDB" id="A0A841D053"/>
<comment type="caution">
    <text evidence="5">The sequence shown here is derived from an EMBL/GenBank/DDBJ whole genome shotgun (WGS) entry which is preliminary data.</text>
</comment>
<feature type="domain" description="2,4-diaminopentanoate dehydrogenase C-terminal" evidence="4">
    <location>
        <begin position="141"/>
        <end position="343"/>
    </location>
</feature>
<organism evidence="5 6">
    <name type="scientific">Planomonospora venezuelensis</name>
    <dbReference type="NCBI Taxonomy" id="1999"/>
    <lineage>
        <taxon>Bacteria</taxon>
        <taxon>Bacillati</taxon>
        <taxon>Actinomycetota</taxon>
        <taxon>Actinomycetes</taxon>
        <taxon>Streptosporangiales</taxon>
        <taxon>Streptosporangiaceae</taxon>
        <taxon>Planomonospora</taxon>
    </lineage>
</organism>
<proteinExistence type="predicted"/>
<dbReference type="InterPro" id="IPR036291">
    <property type="entry name" value="NAD(P)-bd_dom_sf"/>
</dbReference>
<dbReference type="EMBL" id="JACHJJ010000002">
    <property type="protein sequence ID" value="MBB5961565.1"/>
    <property type="molecule type" value="Genomic_DNA"/>
</dbReference>
<keyword evidence="6" id="KW-1185">Reference proteome</keyword>
<dbReference type="InterPro" id="IPR000846">
    <property type="entry name" value="DapB_N"/>
</dbReference>
<dbReference type="Proteomes" id="UP000562352">
    <property type="component" value="Unassembled WGS sequence"/>
</dbReference>
<evidence type="ECO:0000313" key="5">
    <source>
        <dbReference type="EMBL" id="MBB5961565.1"/>
    </source>
</evidence>
<keyword evidence="2 5" id="KW-0560">Oxidoreductase</keyword>
<evidence type="ECO:0000256" key="1">
    <source>
        <dbReference type="ARBA" id="ARBA00022857"/>
    </source>
</evidence>
<dbReference type="Pfam" id="PF19328">
    <property type="entry name" value="DAP_DH_C"/>
    <property type="match status" value="1"/>
</dbReference>
<sequence>MVYRVVQWSTGNVGRHTLAGIRARPDLELVGVYVSNPAKVGRDAGELAGLGPLGVTATGDAEALLALRPDCVVYTAMADNRIFEALDDLTRILRSGANVVSSSPVFLQFPDGSLDGPVREAAREGSASIWVNGIDPGYANDWLPLSLTGISERIDQVRCMEVLNYATYDQGTVLFDIMGFGRPMEDVPLLLQPGVLTMAWGSVVRQLAAGLDVGLDGVEEWYTRLPAPETFEVASGTIEKGTAAALRFEVRGMSQGRPVIVLEHVTRLRDDLGPDWPQPAGKGCYRVVVTGEPDYTLDLQLLGSDGDHNTAGLKATAMRLVNAVPAVVEAAPGLLTALDLPLVTGRGLLR</sequence>
<evidence type="ECO:0000313" key="6">
    <source>
        <dbReference type="Proteomes" id="UP000562352"/>
    </source>
</evidence>
<evidence type="ECO:0000259" key="4">
    <source>
        <dbReference type="Pfam" id="PF19328"/>
    </source>
</evidence>
<dbReference type="RefSeq" id="WP_184938535.1">
    <property type="nucleotide sequence ID" value="NZ_BAAAWZ010000001.1"/>
</dbReference>
<evidence type="ECO:0000259" key="3">
    <source>
        <dbReference type="Pfam" id="PF01113"/>
    </source>
</evidence>
<dbReference type="Gene3D" id="3.40.50.720">
    <property type="entry name" value="NAD(P)-binding Rossmann-like Domain"/>
    <property type="match status" value="1"/>
</dbReference>
<dbReference type="GO" id="GO:0008839">
    <property type="term" value="F:4-hydroxy-tetrahydrodipicolinate reductase"/>
    <property type="evidence" value="ECO:0007669"/>
    <property type="project" value="UniProtKB-EC"/>
</dbReference>
<gene>
    <name evidence="5" type="ORF">FHS22_000822</name>
</gene>
<dbReference type="CDD" id="cd24146">
    <property type="entry name" value="nat-AmDH_N_like"/>
    <property type="match status" value="1"/>
</dbReference>
<accession>A0A841D053</accession>
<reference evidence="5 6" key="1">
    <citation type="submission" date="2020-08" db="EMBL/GenBank/DDBJ databases">
        <title>Genomic Encyclopedia of Type Strains, Phase III (KMG-III): the genomes of soil and plant-associated and newly described type strains.</title>
        <authorList>
            <person name="Whitman W."/>
        </authorList>
    </citation>
    <scope>NUCLEOTIDE SEQUENCE [LARGE SCALE GENOMIC DNA]</scope>
    <source>
        <strain evidence="5 6">CECT 3303</strain>
    </source>
</reference>
<feature type="domain" description="Dihydrodipicolinate reductase N-terminal" evidence="3">
    <location>
        <begin position="10"/>
        <end position="73"/>
    </location>
</feature>
<dbReference type="EC" id="1.17.1.8" evidence="5"/>
<dbReference type="GO" id="GO:0009089">
    <property type="term" value="P:lysine biosynthetic process via diaminopimelate"/>
    <property type="evidence" value="ECO:0007669"/>
    <property type="project" value="InterPro"/>
</dbReference>
<protein>
    <submittedName>
        <fullName evidence="5">4-hydroxy-tetrahydrodipicolinate reductase</fullName>
        <ecNumber evidence="5">1.17.1.8</ecNumber>
    </submittedName>
</protein>
<evidence type="ECO:0000256" key="2">
    <source>
        <dbReference type="ARBA" id="ARBA00023002"/>
    </source>
</evidence>
<dbReference type="InterPro" id="IPR045760">
    <property type="entry name" value="DAP_DH_C"/>
</dbReference>
<keyword evidence="1" id="KW-0521">NADP</keyword>
<name>A0A841D053_PLAVE</name>